<dbReference type="Pfam" id="PF00512">
    <property type="entry name" value="HisKA"/>
    <property type="match status" value="1"/>
</dbReference>
<evidence type="ECO:0000313" key="10">
    <source>
        <dbReference type="EMBL" id="MEJ6401085.1"/>
    </source>
</evidence>
<keyword evidence="7" id="KW-0902">Two-component regulatory system</keyword>
<dbReference type="SMART" id="SM00388">
    <property type="entry name" value="HisKA"/>
    <property type="match status" value="1"/>
</dbReference>
<evidence type="ECO:0000256" key="2">
    <source>
        <dbReference type="ARBA" id="ARBA00004370"/>
    </source>
</evidence>
<keyword evidence="8" id="KW-0812">Transmembrane</keyword>
<dbReference type="PANTHER" id="PTHR45453:SF1">
    <property type="entry name" value="PHOSPHATE REGULON SENSOR PROTEIN PHOR"/>
    <property type="match status" value="1"/>
</dbReference>
<dbReference type="Proteomes" id="UP001370590">
    <property type="component" value="Unassembled WGS sequence"/>
</dbReference>
<keyword evidence="11" id="KW-1185">Reference proteome</keyword>
<gene>
    <name evidence="10" type="ORF">R4146_08010</name>
</gene>
<dbReference type="EMBL" id="JAWMWH010000003">
    <property type="protein sequence ID" value="MEJ6401085.1"/>
    <property type="molecule type" value="Genomic_DNA"/>
</dbReference>
<feature type="domain" description="Histidine kinase" evidence="9">
    <location>
        <begin position="223"/>
        <end position="439"/>
    </location>
</feature>
<keyword evidence="5" id="KW-0808">Transferase</keyword>
<dbReference type="PRINTS" id="PR00344">
    <property type="entry name" value="BCTRLSENSOR"/>
</dbReference>
<keyword evidence="6 10" id="KW-0418">Kinase</keyword>
<dbReference type="Pfam" id="PF02518">
    <property type="entry name" value="HATPase_c"/>
    <property type="match status" value="1"/>
</dbReference>
<reference evidence="10 11" key="1">
    <citation type="submission" date="2023-10" db="EMBL/GenBank/DDBJ databases">
        <title>Nicoliella lavandulae sp. nov. isolated from Lavandula angustifolia flowers.</title>
        <authorList>
            <person name="Alcantara C."/>
            <person name="Zuniga M."/>
            <person name="Landete J.M."/>
            <person name="Monedero V."/>
        </authorList>
    </citation>
    <scope>NUCLEOTIDE SEQUENCE [LARGE SCALE GENOMIC DNA]</scope>
    <source>
        <strain evidence="10 11">Es01</strain>
    </source>
</reference>
<dbReference type="InterPro" id="IPR004358">
    <property type="entry name" value="Sig_transdc_His_kin-like_C"/>
</dbReference>
<protein>
    <recommendedName>
        <fullName evidence="3">histidine kinase</fullName>
        <ecNumber evidence="3">2.7.13.3</ecNumber>
    </recommendedName>
</protein>
<accession>A0ABU8SMF2</accession>
<name>A0ABU8SMF2_9LACO</name>
<keyword evidence="4" id="KW-0597">Phosphoprotein</keyword>
<dbReference type="InterPro" id="IPR005467">
    <property type="entry name" value="His_kinase_dom"/>
</dbReference>
<evidence type="ECO:0000256" key="1">
    <source>
        <dbReference type="ARBA" id="ARBA00000085"/>
    </source>
</evidence>
<dbReference type="InterPro" id="IPR036890">
    <property type="entry name" value="HATPase_C_sf"/>
</dbReference>
<dbReference type="Gene3D" id="3.30.565.10">
    <property type="entry name" value="Histidine kinase-like ATPase, C-terminal domain"/>
    <property type="match status" value="1"/>
</dbReference>
<sequence length="439" mass="50058">MKTANPHQKQQLKLFIKELIAFAIIFLSLGLIIYLFFSQSIYRNIDHSLQVQKEQMLKSPQPDPNWKKNPPIFKNGRDFSQAPSLNSPFRTNEIIFNNNGKIQNAAALGNRTYQLFSKVQLNPRTVNKIQDMTLTYNGIVSHFRSLLVKVPKSAPDERTAGKYVLILENVDSDLLAINSFKNALIITLFVFWLLAIAVAFLLSKSSMKPIIKSWERQREFSSNAAHELRTPLTVIQNQMEAMLTKPKATILSEIDAVSTTLNETRHLKILTDRLLTLARSDSDIIQIKKQSIDLKPWFQSIIKPYAEIAASQNKAFTSWIETDQQADIDPDLIRQLVTIIFDNAFKYTQPGDSVGITVLNDERNFTIRISNTGERIPDDDKQHIFERFYRTDTSRTPTTGGHGLGLAIAKWIVDEHHGKILVRDQQPKGTIFEIQIPLD</sequence>
<dbReference type="InterPro" id="IPR036097">
    <property type="entry name" value="HisK_dim/P_sf"/>
</dbReference>
<dbReference type="SMART" id="SM00387">
    <property type="entry name" value="HATPase_c"/>
    <property type="match status" value="1"/>
</dbReference>
<dbReference type="InterPro" id="IPR003661">
    <property type="entry name" value="HisK_dim/P_dom"/>
</dbReference>
<dbReference type="InterPro" id="IPR050351">
    <property type="entry name" value="BphY/WalK/GraS-like"/>
</dbReference>
<feature type="transmembrane region" description="Helical" evidence="8">
    <location>
        <begin position="20"/>
        <end position="37"/>
    </location>
</feature>
<evidence type="ECO:0000256" key="4">
    <source>
        <dbReference type="ARBA" id="ARBA00022553"/>
    </source>
</evidence>
<comment type="subcellular location">
    <subcellularLocation>
        <location evidence="2">Membrane</location>
    </subcellularLocation>
</comment>
<evidence type="ECO:0000256" key="3">
    <source>
        <dbReference type="ARBA" id="ARBA00012438"/>
    </source>
</evidence>
<dbReference type="CDD" id="cd00075">
    <property type="entry name" value="HATPase"/>
    <property type="match status" value="1"/>
</dbReference>
<keyword evidence="8" id="KW-1133">Transmembrane helix</keyword>
<dbReference type="SUPFAM" id="SSF47384">
    <property type="entry name" value="Homodimeric domain of signal transducing histidine kinase"/>
    <property type="match status" value="1"/>
</dbReference>
<comment type="catalytic activity">
    <reaction evidence="1">
        <text>ATP + protein L-histidine = ADP + protein N-phospho-L-histidine.</text>
        <dbReference type="EC" id="2.7.13.3"/>
    </reaction>
</comment>
<dbReference type="PANTHER" id="PTHR45453">
    <property type="entry name" value="PHOSPHATE REGULON SENSOR PROTEIN PHOR"/>
    <property type="match status" value="1"/>
</dbReference>
<dbReference type="PROSITE" id="PS50109">
    <property type="entry name" value="HIS_KIN"/>
    <property type="match status" value="1"/>
</dbReference>
<dbReference type="GO" id="GO:0016301">
    <property type="term" value="F:kinase activity"/>
    <property type="evidence" value="ECO:0007669"/>
    <property type="project" value="UniProtKB-KW"/>
</dbReference>
<evidence type="ECO:0000256" key="7">
    <source>
        <dbReference type="ARBA" id="ARBA00023012"/>
    </source>
</evidence>
<proteinExistence type="predicted"/>
<evidence type="ECO:0000256" key="6">
    <source>
        <dbReference type="ARBA" id="ARBA00022777"/>
    </source>
</evidence>
<organism evidence="10 11">
    <name type="scientific">Nicoliella lavandulae</name>
    <dbReference type="NCBI Taxonomy" id="3082954"/>
    <lineage>
        <taxon>Bacteria</taxon>
        <taxon>Bacillati</taxon>
        <taxon>Bacillota</taxon>
        <taxon>Bacilli</taxon>
        <taxon>Lactobacillales</taxon>
        <taxon>Lactobacillaceae</taxon>
        <taxon>Nicoliella</taxon>
    </lineage>
</organism>
<evidence type="ECO:0000256" key="8">
    <source>
        <dbReference type="SAM" id="Phobius"/>
    </source>
</evidence>
<evidence type="ECO:0000256" key="5">
    <source>
        <dbReference type="ARBA" id="ARBA00022679"/>
    </source>
</evidence>
<evidence type="ECO:0000259" key="9">
    <source>
        <dbReference type="PROSITE" id="PS50109"/>
    </source>
</evidence>
<dbReference type="CDD" id="cd00082">
    <property type="entry name" value="HisKA"/>
    <property type="match status" value="1"/>
</dbReference>
<keyword evidence="8" id="KW-0472">Membrane</keyword>
<dbReference type="RefSeq" id="WP_339960934.1">
    <property type="nucleotide sequence ID" value="NZ_JAWMWH010000003.1"/>
</dbReference>
<evidence type="ECO:0000313" key="11">
    <source>
        <dbReference type="Proteomes" id="UP001370590"/>
    </source>
</evidence>
<dbReference type="EC" id="2.7.13.3" evidence="3"/>
<dbReference type="InterPro" id="IPR003594">
    <property type="entry name" value="HATPase_dom"/>
</dbReference>
<dbReference type="SUPFAM" id="SSF55874">
    <property type="entry name" value="ATPase domain of HSP90 chaperone/DNA topoisomerase II/histidine kinase"/>
    <property type="match status" value="1"/>
</dbReference>
<dbReference type="Gene3D" id="1.10.287.130">
    <property type="match status" value="1"/>
</dbReference>
<feature type="transmembrane region" description="Helical" evidence="8">
    <location>
        <begin position="183"/>
        <end position="202"/>
    </location>
</feature>
<comment type="caution">
    <text evidence="10">The sequence shown here is derived from an EMBL/GenBank/DDBJ whole genome shotgun (WGS) entry which is preliminary data.</text>
</comment>